<feature type="compositionally biased region" description="Polar residues" evidence="1">
    <location>
        <begin position="176"/>
        <end position="188"/>
    </location>
</feature>
<dbReference type="Proteomes" id="UP000016930">
    <property type="component" value="Unassembled WGS sequence"/>
</dbReference>
<accession>M2QA01</accession>
<proteinExistence type="predicted"/>
<name>M2QA01_CERS8</name>
<feature type="region of interest" description="Disordered" evidence="1">
    <location>
        <begin position="159"/>
        <end position="191"/>
    </location>
</feature>
<sequence>MSSTSPSVVNSISLDLGFDASGDVLQVLTQLCGQSDRIVQVPDTPTGSDSGAAALSGSYRAGGLVGPSSELPHAGYTMTWEELYARDRIRGASTAMPSIVPTPTVVPSNVFQYLTGTKDTRNTNAQHGDQVGSNHTTPTSIHLGRVDTRLHQWQRHQVGMVSNRDSESPVEPRGASTGNAPRNESVQINEPGPSYPIIIHIPEYIPGLDGDLIERHSEGKKRKVSDAPEGVISTNISRRMRGPREVRETTPAQALQGTGPFGGERNDTGPGEAATKVPEPKYGACGACRKAKRRCHRIGNTCK</sequence>
<dbReference type="HOGENOM" id="CLU_918271_0_0_1"/>
<dbReference type="EMBL" id="KB445805">
    <property type="protein sequence ID" value="EMD33728.1"/>
    <property type="molecule type" value="Genomic_DNA"/>
</dbReference>
<evidence type="ECO:0000256" key="1">
    <source>
        <dbReference type="SAM" id="MobiDB-lite"/>
    </source>
</evidence>
<protein>
    <submittedName>
        <fullName evidence="2">Uncharacterized protein</fullName>
    </submittedName>
</protein>
<evidence type="ECO:0000313" key="2">
    <source>
        <dbReference type="EMBL" id="EMD33728.1"/>
    </source>
</evidence>
<organism evidence="2 3">
    <name type="scientific">Ceriporiopsis subvermispora (strain B)</name>
    <name type="common">White-rot fungus</name>
    <name type="synonym">Gelatoporia subvermispora</name>
    <dbReference type="NCBI Taxonomy" id="914234"/>
    <lineage>
        <taxon>Eukaryota</taxon>
        <taxon>Fungi</taxon>
        <taxon>Dikarya</taxon>
        <taxon>Basidiomycota</taxon>
        <taxon>Agaricomycotina</taxon>
        <taxon>Agaricomycetes</taxon>
        <taxon>Polyporales</taxon>
        <taxon>Gelatoporiaceae</taxon>
        <taxon>Gelatoporia</taxon>
    </lineage>
</organism>
<keyword evidence="3" id="KW-1185">Reference proteome</keyword>
<feature type="region of interest" description="Disordered" evidence="1">
    <location>
        <begin position="239"/>
        <end position="276"/>
    </location>
</feature>
<gene>
    <name evidence="2" type="ORF">CERSUDRAFT_98282</name>
</gene>
<evidence type="ECO:0000313" key="3">
    <source>
        <dbReference type="Proteomes" id="UP000016930"/>
    </source>
</evidence>
<reference evidence="2 3" key="1">
    <citation type="journal article" date="2012" name="Proc. Natl. Acad. Sci. U.S.A.">
        <title>Comparative genomics of Ceriporiopsis subvermispora and Phanerochaete chrysosporium provide insight into selective ligninolysis.</title>
        <authorList>
            <person name="Fernandez-Fueyo E."/>
            <person name="Ruiz-Duenas F.J."/>
            <person name="Ferreira P."/>
            <person name="Floudas D."/>
            <person name="Hibbett D.S."/>
            <person name="Canessa P."/>
            <person name="Larrondo L.F."/>
            <person name="James T.Y."/>
            <person name="Seelenfreund D."/>
            <person name="Lobos S."/>
            <person name="Polanco R."/>
            <person name="Tello M."/>
            <person name="Honda Y."/>
            <person name="Watanabe T."/>
            <person name="Watanabe T."/>
            <person name="Ryu J.S."/>
            <person name="Kubicek C.P."/>
            <person name="Schmoll M."/>
            <person name="Gaskell J."/>
            <person name="Hammel K.E."/>
            <person name="St John F.J."/>
            <person name="Vanden Wymelenberg A."/>
            <person name="Sabat G."/>
            <person name="Splinter BonDurant S."/>
            <person name="Syed K."/>
            <person name="Yadav J.S."/>
            <person name="Doddapaneni H."/>
            <person name="Subramanian V."/>
            <person name="Lavin J.L."/>
            <person name="Oguiza J.A."/>
            <person name="Perez G."/>
            <person name="Pisabarro A.G."/>
            <person name="Ramirez L."/>
            <person name="Santoyo F."/>
            <person name="Master E."/>
            <person name="Coutinho P.M."/>
            <person name="Henrissat B."/>
            <person name="Lombard V."/>
            <person name="Magnuson J.K."/>
            <person name="Kuees U."/>
            <person name="Hori C."/>
            <person name="Igarashi K."/>
            <person name="Samejima M."/>
            <person name="Held B.W."/>
            <person name="Barry K.W."/>
            <person name="LaButti K.M."/>
            <person name="Lapidus A."/>
            <person name="Lindquist E.A."/>
            <person name="Lucas S.M."/>
            <person name="Riley R."/>
            <person name="Salamov A.A."/>
            <person name="Hoffmeister D."/>
            <person name="Schwenk D."/>
            <person name="Hadar Y."/>
            <person name="Yarden O."/>
            <person name="de Vries R.P."/>
            <person name="Wiebenga A."/>
            <person name="Stenlid J."/>
            <person name="Eastwood D."/>
            <person name="Grigoriev I.V."/>
            <person name="Berka R.M."/>
            <person name="Blanchette R.A."/>
            <person name="Kersten P."/>
            <person name="Martinez A.T."/>
            <person name="Vicuna R."/>
            <person name="Cullen D."/>
        </authorList>
    </citation>
    <scope>NUCLEOTIDE SEQUENCE [LARGE SCALE GENOMIC DNA]</scope>
    <source>
        <strain evidence="2 3">B</strain>
    </source>
</reference>
<dbReference type="AlphaFoldDB" id="M2QA01"/>